<keyword evidence="2 4" id="KW-0863">Zinc-finger</keyword>
<evidence type="ECO:0000256" key="1">
    <source>
        <dbReference type="ARBA" id="ARBA00022723"/>
    </source>
</evidence>
<organism evidence="6 7">
    <name type="scientific">Rhodofomes roseus</name>
    <dbReference type="NCBI Taxonomy" id="34475"/>
    <lineage>
        <taxon>Eukaryota</taxon>
        <taxon>Fungi</taxon>
        <taxon>Dikarya</taxon>
        <taxon>Basidiomycota</taxon>
        <taxon>Agaricomycotina</taxon>
        <taxon>Agaricomycetes</taxon>
        <taxon>Polyporales</taxon>
        <taxon>Rhodofomes</taxon>
    </lineage>
</organism>
<evidence type="ECO:0000313" key="7">
    <source>
        <dbReference type="Proteomes" id="UP000298390"/>
    </source>
</evidence>
<dbReference type="SUPFAM" id="SSF144232">
    <property type="entry name" value="HIT/MYND zinc finger-like"/>
    <property type="match status" value="1"/>
</dbReference>
<dbReference type="STRING" id="34475.A0A4Y9YRR2"/>
<dbReference type="SUPFAM" id="SSF48452">
    <property type="entry name" value="TPR-like"/>
    <property type="match status" value="1"/>
</dbReference>
<dbReference type="PROSITE" id="PS50865">
    <property type="entry name" value="ZF_MYND_2"/>
    <property type="match status" value="1"/>
</dbReference>
<dbReference type="Gene3D" id="6.10.140.2220">
    <property type="match status" value="1"/>
</dbReference>
<reference evidence="6 7" key="1">
    <citation type="submission" date="2019-01" db="EMBL/GenBank/DDBJ databases">
        <title>Genome sequencing of the rare red list fungi Fomitopsis rosea.</title>
        <authorList>
            <person name="Buettner E."/>
            <person name="Kellner H."/>
        </authorList>
    </citation>
    <scope>NUCLEOTIDE SEQUENCE [LARGE SCALE GENOMIC DNA]</scope>
    <source>
        <strain evidence="6 7">DSM 105464</strain>
    </source>
</reference>
<comment type="caution">
    <text evidence="6">The sequence shown here is derived from an EMBL/GenBank/DDBJ whole genome shotgun (WGS) entry which is preliminary data.</text>
</comment>
<protein>
    <recommendedName>
        <fullName evidence="5">MYND-type domain-containing protein</fullName>
    </recommendedName>
</protein>
<evidence type="ECO:0000256" key="2">
    <source>
        <dbReference type="ARBA" id="ARBA00022771"/>
    </source>
</evidence>
<evidence type="ECO:0000313" key="6">
    <source>
        <dbReference type="EMBL" id="TFY65124.1"/>
    </source>
</evidence>
<accession>A0A4Y9YRR2</accession>
<dbReference type="Proteomes" id="UP000298390">
    <property type="component" value="Unassembled WGS sequence"/>
</dbReference>
<dbReference type="GO" id="GO:0008270">
    <property type="term" value="F:zinc ion binding"/>
    <property type="evidence" value="ECO:0007669"/>
    <property type="project" value="UniProtKB-KW"/>
</dbReference>
<dbReference type="AlphaFoldDB" id="A0A4Y9YRR2"/>
<proteinExistence type="predicted"/>
<evidence type="ECO:0000259" key="5">
    <source>
        <dbReference type="PROSITE" id="PS50865"/>
    </source>
</evidence>
<dbReference type="InterPro" id="IPR002893">
    <property type="entry name" value="Znf_MYND"/>
</dbReference>
<gene>
    <name evidence="6" type="ORF">EVJ58_g2188</name>
</gene>
<keyword evidence="3" id="KW-0862">Zinc</keyword>
<evidence type="ECO:0000256" key="3">
    <source>
        <dbReference type="ARBA" id="ARBA00022833"/>
    </source>
</evidence>
<dbReference type="EMBL" id="SEKV01000078">
    <property type="protein sequence ID" value="TFY65124.1"/>
    <property type="molecule type" value="Genomic_DNA"/>
</dbReference>
<feature type="domain" description="MYND-type" evidence="5">
    <location>
        <begin position="314"/>
        <end position="352"/>
    </location>
</feature>
<sequence>MNKRQGGESLMGLGGGLVSAESQKNLTIAEDLCRKKKPEQALPYLLKAMEDPNNLDADVQLSFLQPNYDMSMEVLEAAEKKGRAKLKRVLGPRAFDDNGDRVGTFWTLIETRPYMRVLQAMVRIAFEKGDYNKSANTMIEMLRLSPGDNMGQRQWLGSVLMQAGRHKEALSFAQEWLQLKVRRTDDPPLRGGCTFNAPSSDPIPQADYQRLLDHCDGELLYTAALAAFKVWGADSQLARQYLRLGAKNNPAILMRILGRVSRPSGLNNLPRSPNGPEYAHDYCWLTQNLWEEPDVWAWADGDQAKSYILRTCSRGACSRREEQVCEFKRCHACKLAWYCSTECQKGDWRAHKPGPSYIFDSCLYRRFDWPATKIASSIKK</sequence>
<name>A0A4Y9YRR2_9APHY</name>
<dbReference type="Pfam" id="PF01753">
    <property type="entry name" value="zf-MYND"/>
    <property type="match status" value="1"/>
</dbReference>
<evidence type="ECO:0000256" key="4">
    <source>
        <dbReference type="PROSITE-ProRule" id="PRU00134"/>
    </source>
</evidence>
<keyword evidence="1" id="KW-0479">Metal-binding</keyword>
<dbReference type="InterPro" id="IPR011990">
    <property type="entry name" value="TPR-like_helical_dom_sf"/>
</dbReference>
<dbReference type="Gene3D" id="1.25.40.10">
    <property type="entry name" value="Tetratricopeptide repeat domain"/>
    <property type="match status" value="1"/>
</dbReference>